<keyword evidence="3" id="KW-0418">Kinase</keyword>
<keyword evidence="2" id="KW-0808">Transferase</keyword>
<evidence type="ECO:0000256" key="1">
    <source>
        <dbReference type="ARBA" id="ARBA00009156"/>
    </source>
</evidence>
<sequence length="508" mass="55867">MDKRYVLGVDLGTTAIKVGLFDEKGQKVRTATQEYQLLTPQALWVEQTPQTYWDSFKAALANVLDHCNVDRNKIEALSVSAQGETLVFLDKRGEPLYNFIVWMDNRAQEESEMLMEAFDQKTLHKATGQTCMVPLSPAPKTLWFKRNYPQRFEKIDKILLIEDYFFWRMGGGFYGEGSLWCTSFMWDINTHGWWRPMVDYLGLSIDQLPELVESGTPIGTILPHIAKELGLPETLKLVMGGLDQACGAIGVGNVTPGIFSESTGAALVVCTMTDHIIFDETGELSCFYSAIPGQYMIHAYGSGGIAYKWLRDALCSEESAIEGRGGPSAYQLMDEQAKKAPAGSEGLVVLPHFQGAGPPDTNQYAKCMMYGLGLQHTKAHVIRSFMEGVAMTVCRMVGASEELMGEPVKEIRSLSGGAKSELWCQIKADALGKPVVTMKNTQDAACLGAALIAGVAAGIWPSVAEAALEIVRLDKTFQPKAENKPAYEDLMKKYLLLTGALNELAQQL</sequence>
<dbReference type="InterPro" id="IPR043129">
    <property type="entry name" value="ATPase_NBD"/>
</dbReference>
<reference evidence="6" key="1">
    <citation type="submission" date="2020-08" db="EMBL/GenBank/DDBJ databases">
        <title>Genome public.</title>
        <authorList>
            <person name="Liu C."/>
            <person name="Sun Q."/>
        </authorList>
    </citation>
    <scope>NUCLEOTIDE SEQUENCE</scope>
    <source>
        <strain evidence="6">NSJ-64</strain>
    </source>
</reference>
<dbReference type="GO" id="GO:0016301">
    <property type="term" value="F:kinase activity"/>
    <property type="evidence" value="ECO:0007669"/>
    <property type="project" value="UniProtKB-KW"/>
</dbReference>
<protein>
    <recommendedName>
        <fullName evidence="8">Xylulokinase</fullName>
    </recommendedName>
</protein>
<organism evidence="6 7">
    <name type="scientific">Youxingia wuxianensis</name>
    <dbReference type="NCBI Taxonomy" id="2763678"/>
    <lineage>
        <taxon>Bacteria</taxon>
        <taxon>Bacillati</taxon>
        <taxon>Bacillota</taxon>
        <taxon>Clostridia</taxon>
        <taxon>Eubacteriales</taxon>
        <taxon>Oscillospiraceae</taxon>
        <taxon>Youxingia</taxon>
    </lineage>
</organism>
<name>A0A926IIJ2_9FIRM</name>
<comment type="caution">
    <text evidence="6">The sequence shown here is derived from an EMBL/GenBank/DDBJ whole genome shotgun (WGS) entry which is preliminary data.</text>
</comment>
<evidence type="ECO:0000256" key="3">
    <source>
        <dbReference type="ARBA" id="ARBA00022777"/>
    </source>
</evidence>
<feature type="domain" description="Carbohydrate kinase FGGY C-terminal" evidence="5">
    <location>
        <begin position="295"/>
        <end position="457"/>
    </location>
</feature>
<proteinExistence type="inferred from homology"/>
<dbReference type="PIRSF" id="PIRSF000538">
    <property type="entry name" value="GlpK"/>
    <property type="match status" value="1"/>
</dbReference>
<dbReference type="RefSeq" id="WP_262395983.1">
    <property type="nucleotide sequence ID" value="NZ_JACRTD010000009.1"/>
</dbReference>
<dbReference type="InterPro" id="IPR018485">
    <property type="entry name" value="FGGY_C"/>
</dbReference>
<feature type="domain" description="Carbohydrate kinase FGGY N-terminal" evidence="4">
    <location>
        <begin position="5"/>
        <end position="250"/>
    </location>
</feature>
<dbReference type="InterPro" id="IPR000577">
    <property type="entry name" value="Carb_kinase_FGGY"/>
</dbReference>
<dbReference type="EMBL" id="JACRTD010000009">
    <property type="protein sequence ID" value="MBC8586260.1"/>
    <property type="molecule type" value="Genomic_DNA"/>
</dbReference>
<dbReference type="InterPro" id="IPR050406">
    <property type="entry name" value="FGGY_Carb_Kinase"/>
</dbReference>
<gene>
    <name evidence="6" type="ORF">H8705_11785</name>
</gene>
<dbReference type="AlphaFoldDB" id="A0A926IIJ2"/>
<accession>A0A926IIJ2</accession>
<dbReference type="PANTHER" id="PTHR43095:SF2">
    <property type="entry name" value="GLUCONOKINASE"/>
    <property type="match status" value="1"/>
</dbReference>
<dbReference type="SUPFAM" id="SSF53067">
    <property type="entry name" value="Actin-like ATPase domain"/>
    <property type="match status" value="2"/>
</dbReference>
<evidence type="ECO:0000256" key="2">
    <source>
        <dbReference type="ARBA" id="ARBA00022679"/>
    </source>
</evidence>
<evidence type="ECO:0008006" key="8">
    <source>
        <dbReference type="Google" id="ProtNLM"/>
    </source>
</evidence>
<dbReference type="Gene3D" id="3.30.420.40">
    <property type="match status" value="2"/>
</dbReference>
<evidence type="ECO:0000259" key="5">
    <source>
        <dbReference type="Pfam" id="PF02782"/>
    </source>
</evidence>
<evidence type="ECO:0000313" key="6">
    <source>
        <dbReference type="EMBL" id="MBC8586260.1"/>
    </source>
</evidence>
<dbReference type="Pfam" id="PF00370">
    <property type="entry name" value="FGGY_N"/>
    <property type="match status" value="1"/>
</dbReference>
<evidence type="ECO:0000259" key="4">
    <source>
        <dbReference type="Pfam" id="PF00370"/>
    </source>
</evidence>
<dbReference type="GO" id="GO:0005975">
    <property type="term" value="P:carbohydrate metabolic process"/>
    <property type="evidence" value="ECO:0007669"/>
    <property type="project" value="InterPro"/>
</dbReference>
<keyword evidence="7" id="KW-1185">Reference proteome</keyword>
<dbReference type="InterPro" id="IPR018484">
    <property type="entry name" value="FGGY_N"/>
</dbReference>
<dbReference type="Proteomes" id="UP000623678">
    <property type="component" value="Unassembled WGS sequence"/>
</dbReference>
<dbReference type="PANTHER" id="PTHR43095">
    <property type="entry name" value="SUGAR KINASE"/>
    <property type="match status" value="1"/>
</dbReference>
<comment type="similarity">
    <text evidence="1">Belongs to the FGGY kinase family.</text>
</comment>
<evidence type="ECO:0000313" key="7">
    <source>
        <dbReference type="Proteomes" id="UP000623678"/>
    </source>
</evidence>
<dbReference type="CDD" id="cd07773">
    <property type="entry name" value="ASKHA_NBD_FGGY_FK"/>
    <property type="match status" value="1"/>
</dbReference>
<dbReference type="Pfam" id="PF02782">
    <property type="entry name" value="FGGY_C"/>
    <property type="match status" value="1"/>
</dbReference>